<dbReference type="CDD" id="cd06223">
    <property type="entry name" value="PRTases_typeI"/>
    <property type="match status" value="1"/>
</dbReference>
<dbReference type="Proteomes" id="UP001146120">
    <property type="component" value="Unassembled WGS sequence"/>
</dbReference>
<feature type="domain" description="Phosphoribosyltransferase" evidence="2">
    <location>
        <begin position="322"/>
        <end position="529"/>
    </location>
</feature>
<dbReference type="Gene3D" id="1.10.10.60">
    <property type="entry name" value="Homeodomain-like"/>
    <property type="match status" value="1"/>
</dbReference>
<feature type="region of interest" description="Disordered" evidence="1">
    <location>
        <begin position="1"/>
        <end position="64"/>
    </location>
</feature>
<evidence type="ECO:0000256" key="1">
    <source>
        <dbReference type="SAM" id="MobiDB-lite"/>
    </source>
</evidence>
<evidence type="ECO:0000259" key="2">
    <source>
        <dbReference type="Pfam" id="PF14681"/>
    </source>
</evidence>
<dbReference type="SUPFAM" id="SSF53271">
    <property type="entry name" value="PRTase-like"/>
    <property type="match status" value="1"/>
</dbReference>
<protein>
    <recommendedName>
        <fullName evidence="2">Phosphoribosyltransferase domain-containing protein</fullName>
    </recommendedName>
</protein>
<evidence type="ECO:0000313" key="3">
    <source>
        <dbReference type="EMBL" id="DAZ93055.1"/>
    </source>
</evidence>
<name>A0AAV2YG86_9STRA</name>
<reference evidence="3" key="2">
    <citation type="journal article" date="2023" name="Microbiol Resour">
        <title>Decontamination and Annotation of the Draft Genome Sequence of the Oomycete Lagenidium giganteum ARSEF 373.</title>
        <authorList>
            <person name="Morgan W.R."/>
            <person name="Tartar A."/>
        </authorList>
    </citation>
    <scope>NUCLEOTIDE SEQUENCE</scope>
    <source>
        <strain evidence="3">ARSEF 373</strain>
    </source>
</reference>
<dbReference type="EMBL" id="DAKRPA010000349">
    <property type="protein sequence ID" value="DAZ93055.1"/>
    <property type="molecule type" value="Genomic_DNA"/>
</dbReference>
<feature type="region of interest" description="Disordered" evidence="1">
    <location>
        <begin position="217"/>
        <end position="314"/>
    </location>
</feature>
<proteinExistence type="predicted"/>
<dbReference type="Pfam" id="PF14681">
    <property type="entry name" value="UPRTase"/>
    <property type="match status" value="1"/>
</dbReference>
<dbReference type="InterPro" id="IPR000836">
    <property type="entry name" value="PRTase_dom"/>
</dbReference>
<feature type="compositionally biased region" description="Low complexity" evidence="1">
    <location>
        <begin position="248"/>
        <end position="259"/>
    </location>
</feature>
<dbReference type="Gene3D" id="3.40.50.2020">
    <property type="match status" value="1"/>
</dbReference>
<sequence length="538" mass="58738">MSTEPAFGFKLRPSTAQDTTEQEDRKRAMPSPESPPQAPEPPRDNELVPIEHDDTAVRLKDEPEAIASVQMTVDPVISIDSTKTSVGVAAESSSSSTSPSNKPPLSFVLDGDTLRRVNEQQGYRYRRQQRYLQEDDRVAIICRVQAGEKQSDLAREFQVTRAAICNTYKNRHEIMRRSGHLMGRLLLKRDSSDATTSRCSSRTGRDELAEAVAMSLVTAASGDETEDEDLTARPMKRKRQSELETKASSTSSGTVSSSSRLTKQSKRRAPSPPAVTSTSVSKTTRRPLGRAQVHSVEDLPPAKDLEDHHDTPQQCGTVRQLKTPIVLVLMTTLRDRHTNTPSFQLAADRIIRLVVEEAMSLVSFGPREIVTPSGERWEGLAIEADVAAVVIGNGGIPLLRCVEAIQPHAEKGFVSYGSRDMRALPRSVSADRRRPPSLPPNIATSQVLLLDCECATGYSAVEAIKVLVAAGVPESAICYTCVLASRHGVQAIKTHFPGVHAVAAAIDPNLDSSRRIRPGVGNFLDRYYGIGVHTGRLI</sequence>
<feature type="compositionally biased region" description="Basic and acidic residues" evidence="1">
    <location>
        <begin position="41"/>
        <end position="63"/>
    </location>
</feature>
<keyword evidence="4" id="KW-1185">Reference proteome</keyword>
<accession>A0AAV2YG86</accession>
<organism evidence="3 4">
    <name type="scientific">Lagenidium giganteum</name>
    <dbReference type="NCBI Taxonomy" id="4803"/>
    <lineage>
        <taxon>Eukaryota</taxon>
        <taxon>Sar</taxon>
        <taxon>Stramenopiles</taxon>
        <taxon>Oomycota</taxon>
        <taxon>Peronosporomycetes</taxon>
        <taxon>Pythiales</taxon>
        <taxon>Pythiaceae</taxon>
    </lineage>
</organism>
<dbReference type="InterPro" id="IPR029057">
    <property type="entry name" value="PRTase-like"/>
</dbReference>
<feature type="compositionally biased region" description="Basic and acidic residues" evidence="1">
    <location>
        <begin position="295"/>
        <end position="311"/>
    </location>
</feature>
<dbReference type="AlphaFoldDB" id="A0AAV2YG86"/>
<evidence type="ECO:0000313" key="4">
    <source>
        <dbReference type="Proteomes" id="UP001146120"/>
    </source>
</evidence>
<gene>
    <name evidence="3" type="ORF">N0F65_009729</name>
</gene>
<reference evidence="3" key="1">
    <citation type="submission" date="2022-11" db="EMBL/GenBank/DDBJ databases">
        <authorList>
            <person name="Morgan W.R."/>
            <person name="Tartar A."/>
        </authorList>
    </citation>
    <scope>NUCLEOTIDE SEQUENCE</scope>
    <source>
        <strain evidence="3">ARSEF 373</strain>
    </source>
</reference>
<comment type="caution">
    <text evidence="3">The sequence shown here is derived from an EMBL/GenBank/DDBJ whole genome shotgun (WGS) entry which is preliminary data.</text>
</comment>